<evidence type="ECO:0000313" key="1">
    <source>
        <dbReference type="EMBL" id="WYJ81284.1"/>
    </source>
</evidence>
<protein>
    <submittedName>
        <fullName evidence="1">Uncharacterized protein</fullName>
    </submittedName>
</protein>
<name>A0ABZ2SZX2_9ENTE</name>
<dbReference type="Proteomes" id="UP000664360">
    <property type="component" value="Chromosome"/>
</dbReference>
<evidence type="ECO:0000313" key="2">
    <source>
        <dbReference type="Proteomes" id="UP000664360"/>
    </source>
</evidence>
<organism evidence="1 2">
    <name type="scientific">Candidatus Enterococcus mangumiae</name>
    <dbReference type="NCBI Taxonomy" id="2230878"/>
    <lineage>
        <taxon>Bacteria</taxon>
        <taxon>Bacillati</taxon>
        <taxon>Bacillota</taxon>
        <taxon>Bacilli</taxon>
        <taxon>Lactobacillales</taxon>
        <taxon>Enterococcaceae</taxon>
        <taxon>Enterococcus</taxon>
    </lineage>
</organism>
<gene>
    <name evidence="1" type="ORF">DOK79_002868</name>
</gene>
<proteinExistence type="predicted"/>
<reference evidence="1 2" key="1">
    <citation type="submission" date="2021-03" db="EMBL/GenBank/DDBJ databases">
        <authorList>
            <person name="Gilmore M.S."/>
            <person name="Schwartzman J."/>
            <person name="Van Tyne D."/>
            <person name="Martin M."/>
            <person name="Earl A.M."/>
            <person name="Manson A.L."/>
            <person name="Straub T."/>
            <person name="Salamzade R."/>
            <person name="Saavedra J."/>
            <person name="Lebreton F."/>
            <person name="Prichula J."/>
            <person name="Schaufler K."/>
            <person name="Gaca A."/>
            <person name="Sgardioli B."/>
            <person name="Wagenaar J."/>
            <person name="Strong T."/>
        </authorList>
    </citation>
    <scope>NUCLEOTIDE SEQUENCE [LARGE SCALE GENOMIC DNA]</scope>
    <source>
        <strain evidence="1 2">DIV1094</strain>
    </source>
</reference>
<sequence>MKAQKGTFKMKHRVTKEQKQQIMEDIKHMNTYVNSAKSGVSESTIRVLTTRCKEIKGKEIQERRKIENIQARKKVQELMVKAKQEAKIGNIKKIIQQAKNEKTKRVAQR</sequence>
<accession>A0ABZ2SZX2</accession>
<dbReference type="EMBL" id="CP147250">
    <property type="protein sequence ID" value="WYJ81284.1"/>
    <property type="molecule type" value="Genomic_DNA"/>
</dbReference>
<keyword evidence="2" id="KW-1185">Reference proteome</keyword>
<reference evidence="1 2" key="2">
    <citation type="submission" date="2024-03" db="EMBL/GenBank/DDBJ databases">
        <title>The Genome Sequence of Enterococcus sp. DIV1094.</title>
        <authorList>
            <consortium name="The Broad Institute Genomics Platform"/>
            <consortium name="The Broad Institute Microbial Omics Core"/>
            <consortium name="The Broad Institute Genomic Center for Infectious Diseases"/>
            <person name="Earl A."/>
            <person name="Manson A."/>
            <person name="Gilmore M."/>
            <person name="Schwartman J."/>
            <person name="Shea T."/>
            <person name="Abouelleil A."/>
            <person name="Cao P."/>
            <person name="Chapman S."/>
            <person name="Cusick C."/>
            <person name="Young S."/>
            <person name="Neafsey D."/>
            <person name="Nusbaum C."/>
            <person name="Birren B."/>
        </authorList>
    </citation>
    <scope>NUCLEOTIDE SEQUENCE [LARGE SCALE GENOMIC DNA]</scope>
    <source>
        <strain evidence="1 2">DIV1094</strain>
    </source>
</reference>